<dbReference type="SUPFAM" id="SSF55729">
    <property type="entry name" value="Acyl-CoA N-acyltransferases (Nat)"/>
    <property type="match status" value="1"/>
</dbReference>
<keyword evidence="3" id="KW-1185">Reference proteome</keyword>
<dbReference type="InterPro" id="IPR016181">
    <property type="entry name" value="Acyl_CoA_acyltransferase"/>
</dbReference>
<name>A0A1E5XRQ7_9HYPH</name>
<proteinExistence type="predicted"/>
<dbReference type="Pfam" id="PF13302">
    <property type="entry name" value="Acetyltransf_3"/>
    <property type="match status" value="1"/>
</dbReference>
<evidence type="ECO:0000313" key="3">
    <source>
        <dbReference type="Proteomes" id="UP000095463"/>
    </source>
</evidence>
<dbReference type="AlphaFoldDB" id="A0A1E5XRQ7"/>
<dbReference type="PROSITE" id="PS51186">
    <property type="entry name" value="GNAT"/>
    <property type="match status" value="1"/>
</dbReference>
<dbReference type="InterPro" id="IPR000182">
    <property type="entry name" value="GNAT_dom"/>
</dbReference>
<dbReference type="GO" id="GO:0016747">
    <property type="term" value="F:acyltransferase activity, transferring groups other than amino-acyl groups"/>
    <property type="evidence" value="ECO:0007669"/>
    <property type="project" value="InterPro"/>
</dbReference>
<dbReference type="OrthoDB" id="6293260at2"/>
<dbReference type="EMBL" id="LAJE02000164">
    <property type="protein sequence ID" value="OEO31263.1"/>
    <property type="molecule type" value="Genomic_DNA"/>
</dbReference>
<dbReference type="PANTHER" id="PTHR43792">
    <property type="entry name" value="GNAT FAMILY, PUTATIVE (AFU_ORTHOLOGUE AFUA_3G00765)-RELATED-RELATED"/>
    <property type="match status" value="1"/>
</dbReference>
<gene>
    <name evidence="2" type="ORF">VW23_017185</name>
</gene>
<evidence type="ECO:0000313" key="2">
    <source>
        <dbReference type="EMBL" id="OEO31263.1"/>
    </source>
</evidence>
<dbReference type="Gene3D" id="3.40.630.30">
    <property type="match status" value="1"/>
</dbReference>
<dbReference type="PANTHER" id="PTHR43792:SF1">
    <property type="entry name" value="N-ACETYLTRANSFERASE DOMAIN-CONTAINING PROTEIN"/>
    <property type="match status" value="1"/>
</dbReference>
<protein>
    <submittedName>
        <fullName evidence="2">GNAT family N-acetyltransferase</fullName>
    </submittedName>
</protein>
<dbReference type="RefSeq" id="WP_069909557.1">
    <property type="nucleotide sequence ID" value="NZ_LAJE02000164.1"/>
</dbReference>
<accession>A0A1E5XRQ7</accession>
<reference evidence="2 3" key="1">
    <citation type="journal article" date="2015" name="Genome Announc.">
        <title>Genome Assemblies of Three Soil-Associated Devosia species: D. insulae, D. limi, and D. soli.</title>
        <authorList>
            <person name="Hassan Y.I."/>
            <person name="Lepp D."/>
            <person name="Zhou T."/>
        </authorList>
    </citation>
    <scope>NUCLEOTIDE SEQUENCE [LARGE SCALE GENOMIC DNA]</scope>
    <source>
        <strain evidence="2 3">DS-56</strain>
    </source>
</reference>
<feature type="domain" description="N-acetyltransferase" evidence="1">
    <location>
        <begin position="14"/>
        <end position="169"/>
    </location>
</feature>
<organism evidence="2 3">
    <name type="scientific">Devosia insulae DS-56</name>
    <dbReference type="NCBI Taxonomy" id="1116389"/>
    <lineage>
        <taxon>Bacteria</taxon>
        <taxon>Pseudomonadati</taxon>
        <taxon>Pseudomonadota</taxon>
        <taxon>Alphaproteobacteria</taxon>
        <taxon>Hyphomicrobiales</taxon>
        <taxon>Devosiaceae</taxon>
        <taxon>Devosia</taxon>
    </lineage>
</organism>
<dbReference type="Proteomes" id="UP000095463">
    <property type="component" value="Unassembled WGS sequence"/>
</dbReference>
<comment type="caution">
    <text evidence="2">The sequence shown here is derived from an EMBL/GenBank/DDBJ whole genome shotgun (WGS) entry which is preliminary data.</text>
</comment>
<sequence length="173" mass="18913">MPGHAIPTLRTRRLVLRAPVPADFDAYRDLMASSRSTFMGGPFDEARAWGLFCHDIACWTLFGHGALMIDVATTGECVGQVGINHGPLFPEKELGWLLYDGFEGQGYVTEAAAALRDWAFAELGLASLVSYFHPANARSIAVAQRLGAVRDDDAPRQDAEDLVYRHLPPGLRS</sequence>
<dbReference type="InterPro" id="IPR051531">
    <property type="entry name" value="N-acetyltransferase"/>
</dbReference>
<evidence type="ECO:0000259" key="1">
    <source>
        <dbReference type="PROSITE" id="PS51186"/>
    </source>
</evidence>